<dbReference type="SUPFAM" id="SSF56672">
    <property type="entry name" value="DNA/RNA polymerases"/>
    <property type="match status" value="1"/>
</dbReference>
<dbReference type="Pfam" id="PF18136">
    <property type="entry name" value="DNApol_Exo"/>
    <property type="match status" value="1"/>
</dbReference>
<dbReference type="GO" id="GO:0003887">
    <property type="term" value="F:DNA-directed DNA polymerase activity"/>
    <property type="evidence" value="ECO:0007669"/>
    <property type="project" value="InterPro"/>
</dbReference>
<dbReference type="PANTHER" id="PTHR10267:SF0">
    <property type="entry name" value="DNA POLYMERASE SUBUNIT GAMMA-1"/>
    <property type="match status" value="1"/>
</dbReference>
<dbReference type="PANTHER" id="PTHR10267">
    <property type="entry name" value="DNA POLYMERASE SUBUNIT GAMMA-1"/>
    <property type="match status" value="1"/>
</dbReference>
<evidence type="ECO:0000256" key="1">
    <source>
        <dbReference type="ARBA" id="ARBA00031966"/>
    </source>
</evidence>
<dbReference type="GO" id="GO:0008408">
    <property type="term" value="F:3'-5' exonuclease activity"/>
    <property type="evidence" value="ECO:0007669"/>
    <property type="project" value="TreeGrafter"/>
</dbReference>
<accession>A0A8H7HAR0</accession>
<dbReference type="GO" id="GO:0005760">
    <property type="term" value="C:gamma DNA polymerase complex"/>
    <property type="evidence" value="ECO:0007669"/>
    <property type="project" value="InterPro"/>
</dbReference>
<sequence>MLHRASSSRGVVASVLSNGGNQYRSITKKMAPTMDIKNDIIPSSYHAPPSSKDVHMGGARPTTKKSLAQPKKIVPKILAQTAKPEVIHKTPVPQAVYDLVNQVGVQMLSSKLHSQLFPGGRLSQPSSKAIKISQRHLKAHDLNTELASRLPETSFDLPPLRGNSIDEHFYNIGAHMAMPWLEIAMNFAESKEKGLPPRPEKFQHYPGWTRYNADGSFDRVEDLGSESAICFDVETLPEYSPFPVMACAISETARYVWISPWLLGLDSSPEHLIPIGDPSLPRVIVGHHVSYDRARILEEYSMEGTKNRFLDTMSLHIACKGITSGQRPAWLLYRKQKRETYERQLKEIEEIQALLADIESQPELDRERHDNLLAVKADLEGSLPTLVHTPDEITGDDSDAKRWEEVTSVNSLADLARLYCGIDLDKSTRDDFMTSTREGIAANIDKYLQYCCSDVETTLSIYQIVLPAFLRSCPNPVSAAGIFTMGSAFLTVDQEWNNYINSAEQKYHELEDGVRGTLLALAKDAFAMYDSDVEGKKPWESDEWLSQLDWTPKKVGVSRGIEAPERPPPETRPKWFADITKEKLGPTVQDRVIPLLLNMKWKPDPSSKKKTTYPLFFSSKHGWLVGSAKKNQSGLGSTVEVDENDELAPFRGTFQFFLIQADAPVRKVLSRKNGGNWIEEGHIVCDDDDLTNMALRFCSGTAPDSDWDALRSIANSVLDDGPPSPKDIKKFPSKHQLNWKGVQVGKRPSRNPADIVYWPKWYWDLTAPRTDAERGTPNLTVRSQIAPLLLRLRWMDYPLFHSRTHGWTYRVPKQDLEKISTTSKPLEFIDETDSKLKKMCEDEHFSFFKLPHKDGDQANVGSPMAKTFLKYSQDGTLSSPGDTAKAALNMNAQCSYWISARDRVLRQVVMWDRQAKINMGLPTPPPPSPPPSPPPETPDAEAGSVRPRKYGMILPQVITMGTVTRRAIEKTWLTASNAKANRIGSELKTLVRAPEGYAIVGADVDSEELWIASVIGDAQFGIHGATAIGWMTLEGTKAAGTDLHSKTASILGISRNQAKVFNYSRIYGAGINHAVLLLLQHSASMKQDTAKALAQNLYASTKGKSTYSTSMFGRKFWYGGTESYLFNKLEQIATSDNPRTPALGCGVTSALSKKYLPKNSGEDYMTSRINWVVQSSGVDYLHMLIVAIDYLIQTYGIKARYLISIHDEVRYLAEEGDKYRLALALQIANLWTRSMFAYKLGFDNLPQGVAFFSAVDVDKYLRKEVDMTCVTPSQPYPLPPGESLNIHQILEKTSGGSLHPDGTTSRVGCEPELKTPPKPYAAPDVLAHREAYEEFLEAQSLKDTYDIRTLAQVVRSREREREAELEAHANTRPKLAIPKASARQAQESLLGWIA</sequence>
<dbReference type="SUPFAM" id="SSF53098">
    <property type="entry name" value="Ribonuclease H-like"/>
    <property type="match status" value="1"/>
</dbReference>
<evidence type="ECO:0000256" key="2">
    <source>
        <dbReference type="SAM" id="Coils"/>
    </source>
</evidence>
<feature type="compositionally biased region" description="Pro residues" evidence="3">
    <location>
        <begin position="922"/>
        <end position="937"/>
    </location>
</feature>
<name>A0A8H7HAR0_9AGAM</name>
<gene>
    <name evidence="5" type="ORF">RHS04_04729</name>
</gene>
<dbReference type="Gene3D" id="1.10.150.20">
    <property type="entry name" value="5' to 3' exonuclease, C-terminal subdomain"/>
    <property type="match status" value="1"/>
</dbReference>
<dbReference type="InterPro" id="IPR012337">
    <property type="entry name" value="RNaseH-like_sf"/>
</dbReference>
<protein>
    <recommendedName>
        <fullName evidence="1">Mitochondrial DNA polymerase catalytic subunit</fullName>
    </recommendedName>
</protein>
<evidence type="ECO:0000256" key="3">
    <source>
        <dbReference type="SAM" id="MobiDB-lite"/>
    </source>
</evidence>
<proteinExistence type="predicted"/>
<keyword evidence="2" id="KW-0175">Coiled coil</keyword>
<dbReference type="PRINTS" id="PR00867">
    <property type="entry name" value="DNAPOLG"/>
</dbReference>
<feature type="domain" description="DNA-directed DNA polymerase family A palm" evidence="4">
    <location>
        <begin position="984"/>
        <end position="1217"/>
    </location>
</feature>
<feature type="region of interest" description="Disordered" evidence="3">
    <location>
        <begin position="917"/>
        <end position="946"/>
    </location>
</feature>
<feature type="coiled-coil region" evidence="2">
    <location>
        <begin position="334"/>
        <end position="361"/>
    </location>
</feature>
<dbReference type="InterPro" id="IPR001098">
    <property type="entry name" value="DNA-dir_DNA_pol_A_palm_dom"/>
</dbReference>
<feature type="region of interest" description="Disordered" evidence="3">
    <location>
        <begin position="42"/>
        <end position="68"/>
    </location>
</feature>
<dbReference type="Proteomes" id="UP000650582">
    <property type="component" value="Unassembled WGS sequence"/>
</dbReference>
<evidence type="ECO:0000313" key="5">
    <source>
        <dbReference type="EMBL" id="KAF8680538.1"/>
    </source>
</evidence>
<dbReference type="EMBL" id="JACYCC010000037">
    <property type="protein sequence ID" value="KAF8680538.1"/>
    <property type="molecule type" value="Genomic_DNA"/>
</dbReference>
<dbReference type="GO" id="GO:0006264">
    <property type="term" value="P:mitochondrial DNA replication"/>
    <property type="evidence" value="ECO:0007669"/>
    <property type="project" value="TreeGrafter"/>
</dbReference>
<organism evidence="5 6">
    <name type="scientific">Rhizoctonia solani</name>
    <dbReference type="NCBI Taxonomy" id="456999"/>
    <lineage>
        <taxon>Eukaryota</taxon>
        <taxon>Fungi</taxon>
        <taxon>Dikarya</taxon>
        <taxon>Basidiomycota</taxon>
        <taxon>Agaricomycotina</taxon>
        <taxon>Agaricomycetes</taxon>
        <taxon>Cantharellales</taxon>
        <taxon>Ceratobasidiaceae</taxon>
        <taxon>Rhizoctonia</taxon>
    </lineage>
</organism>
<dbReference type="SMART" id="SM00482">
    <property type="entry name" value="POLAc"/>
    <property type="match status" value="1"/>
</dbReference>
<reference evidence="5" key="1">
    <citation type="submission" date="2020-09" db="EMBL/GenBank/DDBJ databases">
        <title>Comparative genome analyses of four rice-infecting Rhizoctonia solani isolates reveal extensive enrichment of homogalacturonan modification genes.</title>
        <authorList>
            <person name="Lee D.-Y."/>
            <person name="Jeon J."/>
            <person name="Kim K.-T."/>
            <person name="Cheong K."/>
            <person name="Song H."/>
            <person name="Choi G."/>
            <person name="Ko J."/>
            <person name="Opiyo S.O."/>
            <person name="Zuo S."/>
            <person name="Madhav S."/>
            <person name="Lee Y.-H."/>
            <person name="Wang G.-L."/>
        </authorList>
    </citation>
    <scope>NUCLEOTIDE SEQUENCE</scope>
    <source>
        <strain evidence="5">AG1-IA YN-7</strain>
    </source>
</reference>
<dbReference type="Pfam" id="PF00476">
    <property type="entry name" value="DNA_pol_A"/>
    <property type="match status" value="1"/>
</dbReference>
<evidence type="ECO:0000313" key="6">
    <source>
        <dbReference type="Proteomes" id="UP000650582"/>
    </source>
</evidence>
<dbReference type="InterPro" id="IPR041336">
    <property type="entry name" value="DNApol_Exo"/>
</dbReference>
<dbReference type="InterPro" id="IPR043502">
    <property type="entry name" value="DNA/RNA_pol_sf"/>
</dbReference>
<dbReference type="InterPro" id="IPR002297">
    <property type="entry name" value="DNA-dir_DNA_pol_A_mt"/>
</dbReference>
<dbReference type="Gene3D" id="3.30.420.390">
    <property type="match status" value="2"/>
</dbReference>
<comment type="caution">
    <text evidence="5">The sequence shown here is derived from an EMBL/GenBank/DDBJ whole genome shotgun (WGS) entry which is preliminary data.</text>
</comment>
<evidence type="ECO:0000259" key="4">
    <source>
        <dbReference type="SMART" id="SM00482"/>
    </source>
</evidence>
<dbReference type="Gene3D" id="3.30.70.370">
    <property type="match status" value="1"/>
</dbReference>
<dbReference type="GO" id="GO:0003677">
    <property type="term" value="F:DNA binding"/>
    <property type="evidence" value="ECO:0007669"/>
    <property type="project" value="InterPro"/>
</dbReference>